<protein>
    <recommendedName>
        <fullName evidence="4">Transposase (Putative), gypsy type</fullName>
    </recommendedName>
</protein>
<dbReference type="AlphaFoldDB" id="A0A6L2J5A2"/>
<organism evidence="3">
    <name type="scientific">Tanacetum cinerariifolium</name>
    <name type="common">Dalmatian daisy</name>
    <name type="synonym">Chrysanthemum cinerariifolium</name>
    <dbReference type="NCBI Taxonomy" id="118510"/>
    <lineage>
        <taxon>Eukaryota</taxon>
        <taxon>Viridiplantae</taxon>
        <taxon>Streptophyta</taxon>
        <taxon>Embryophyta</taxon>
        <taxon>Tracheophyta</taxon>
        <taxon>Spermatophyta</taxon>
        <taxon>Magnoliopsida</taxon>
        <taxon>eudicotyledons</taxon>
        <taxon>Gunneridae</taxon>
        <taxon>Pentapetalae</taxon>
        <taxon>asterids</taxon>
        <taxon>campanulids</taxon>
        <taxon>Asterales</taxon>
        <taxon>Asteraceae</taxon>
        <taxon>Asteroideae</taxon>
        <taxon>Anthemideae</taxon>
        <taxon>Anthemidinae</taxon>
        <taxon>Tanacetum</taxon>
    </lineage>
</organism>
<feature type="region of interest" description="Disordered" evidence="2">
    <location>
        <begin position="234"/>
        <end position="270"/>
    </location>
</feature>
<evidence type="ECO:0008006" key="4">
    <source>
        <dbReference type="Google" id="ProtNLM"/>
    </source>
</evidence>
<comment type="caution">
    <text evidence="3">The sequence shown here is derived from an EMBL/GenBank/DDBJ whole genome shotgun (WGS) entry which is preliminary data.</text>
</comment>
<reference evidence="3" key="1">
    <citation type="journal article" date="2019" name="Sci. Rep.">
        <title>Draft genome of Tanacetum cinerariifolium, the natural source of mosquito coil.</title>
        <authorList>
            <person name="Yamashiro T."/>
            <person name="Shiraishi A."/>
            <person name="Satake H."/>
            <person name="Nakayama K."/>
        </authorList>
    </citation>
    <scope>NUCLEOTIDE SEQUENCE</scope>
</reference>
<dbReference type="EMBL" id="BKCJ010000220">
    <property type="protein sequence ID" value="GEU31125.1"/>
    <property type="molecule type" value="Genomic_DNA"/>
</dbReference>
<evidence type="ECO:0000256" key="2">
    <source>
        <dbReference type="SAM" id="MobiDB-lite"/>
    </source>
</evidence>
<keyword evidence="1" id="KW-0175">Coiled coil</keyword>
<gene>
    <name evidence="3" type="ORF">Tci_003103</name>
</gene>
<evidence type="ECO:0000256" key="1">
    <source>
        <dbReference type="SAM" id="Coils"/>
    </source>
</evidence>
<feature type="compositionally biased region" description="Polar residues" evidence="2">
    <location>
        <begin position="256"/>
        <end position="265"/>
    </location>
</feature>
<feature type="compositionally biased region" description="Polar residues" evidence="2">
    <location>
        <begin position="237"/>
        <end position="247"/>
    </location>
</feature>
<feature type="compositionally biased region" description="Polar residues" evidence="2">
    <location>
        <begin position="349"/>
        <end position="360"/>
    </location>
</feature>
<feature type="region of interest" description="Disordered" evidence="2">
    <location>
        <begin position="331"/>
        <end position="375"/>
    </location>
</feature>
<feature type="coiled-coil region" evidence="1">
    <location>
        <begin position="416"/>
        <end position="492"/>
    </location>
</feature>
<sequence>MGRDTVQLETAVTAIYQEYLLEFTSEYGISEALHPKLPGPEDMIVDFPEGKVGVYTKFFEFANFRLPLSQFLFDILGYYQIHVSQLSVIGAAKGGCLSAKRQGKYPSMLYQALRFPKKLEQLLLLGGREGVPDYCGLAHKCFEGRDASREYVFPRGCDDTEHTSYPNPETTRSTTLLGRVKPHILPGRRDMDLFSLIRAPNPTKVKTGSRPRAAHEVPLLTVTANWVIEMEDPAAATDSSGVPSTIERSPLDFANENPSQPSTGPEDQEAMALEVPPPRMSHEGVDTNALPKVLRRDHADLRPTESTHGGKSLAAIELGMGSTRPVLASQGAHVDVSDPNPLSFADPQSRPSADVAQSSKGAAAAGDPESENTSFTSMLGSLESIYIGMNGVAMGSQLRLRFEQEAKLLNKSIAQVARQDKRIQARENEIKNLETLLEAETDLKKAAENKSAELSKELESMRALFSDLQVSNNRLSQQVSNLQAQVMGEEKLKAAFEEFKQYEDNRVEQRCTKIDARLDALSIDFDEELYPHMLTAIAGRRWVIEHGLRLAVMKCGESTELRQTFADVVLAGIAKGMSEGLKHGVEHGKADLNLEAIEAYDLEAEAKYIADLHALKDLKHPIVDQLESLKDVPMDVIMASLHLESDTRDDAPQWICDLRPSSSQLTIPVYPEVRDPTDPWACKEEILLADAIAANVSRTEKKKKCRVVCRTHGVGSAHHARSDGVPVSVLTFAPQISLSYWRMRLHRMKYLRTRPLPGYLVRAPCLLCIVETSHSTACVFTGSVLCAPWESLHVHLTSWVYVVKDSESAAARVATRLCGRPFIGIRPLIIRE</sequence>
<name>A0A6L2J5A2_TANCI</name>
<proteinExistence type="predicted"/>
<accession>A0A6L2J5A2</accession>
<evidence type="ECO:0000313" key="3">
    <source>
        <dbReference type="EMBL" id="GEU31125.1"/>
    </source>
</evidence>